<keyword evidence="1" id="KW-0812">Transmembrane</keyword>
<keyword evidence="1" id="KW-1133">Transmembrane helix</keyword>
<comment type="caution">
    <text evidence="2">The sequence shown here is derived from an EMBL/GenBank/DDBJ whole genome shotgun (WGS) entry which is preliminary data.</text>
</comment>
<sequence length="178" mass="20705">MKEEETPDTRTLAVDEDGYVNKEILKKRLQEHAKTIKIRGAQGEYKGDNEQLEKKNKWKKRAEDLEEKYQNKPRIAFHTLTEEGNKKLMELKKERIWTTLGWSFIGNLGGVLGVSYFESNSTRWKASRVKHKREIAKVAIFCTSVAFFTYYGFAKARQIYVKGKLKLVEECSTGYSPQ</sequence>
<reference evidence="2" key="1">
    <citation type="submission" date="2023-07" db="EMBL/GenBank/DDBJ databases">
        <authorList>
            <consortium name="AG Swart"/>
            <person name="Singh M."/>
            <person name="Singh A."/>
            <person name="Seah K."/>
            <person name="Emmerich C."/>
        </authorList>
    </citation>
    <scope>NUCLEOTIDE SEQUENCE</scope>
    <source>
        <strain evidence="2">DP1</strain>
    </source>
</reference>
<keyword evidence="1" id="KW-0472">Membrane</keyword>
<dbReference type="Proteomes" id="UP001295684">
    <property type="component" value="Unassembled WGS sequence"/>
</dbReference>
<proteinExistence type="predicted"/>
<evidence type="ECO:0000313" key="2">
    <source>
        <dbReference type="EMBL" id="CAI2382089.1"/>
    </source>
</evidence>
<feature type="transmembrane region" description="Helical" evidence="1">
    <location>
        <begin position="135"/>
        <end position="154"/>
    </location>
</feature>
<name>A0AAD1Y0A1_EUPCR</name>
<gene>
    <name evidence="2" type="ORF">ECRASSUSDP1_LOCUS23556</name>
</gene>
<keyword evidence="3" id="KW-1185">Reference proteome</keyword>
<accession>A0AAD1Y0A1</accession>
<organism evidence="2 3">
    <name type="scientific">Euplotes crassus</name>
    <dbReference type="NCBI Taxonomy" id="5936"/>
    <lineage>
        <taxon>Eukaryota</taxon>
        <taxon>Sar</taxon>
        <taxon>Alveolata</taxon>
        <taxon>Ciliophora</taxon>
        <taxon>Intramacronucleata</taxon>
        <taxon>Spirotrichea</taxon>
        <taxon>Hypotrichia</taxon>
        <taxon>Euplotida</taxon>
        <taxon>Euplotidae</taxon>
        <taxon>Moneuplotes</taxon>
    </lineage>
</organism>
<evidence type="ECO:0000313" key="3">
    <source>
        <dbReference type="Proteomes" id="UP001295684"/>
    </source>
</evidence>
<feature type="transmembrane region" description="Helical" evidence="1">
    <location>
        <begin position="96"/>
        <end position="115"/>
    </location>
</feature>
<protein>
    <submittedName>
        <fullName evidence="2">Uncharacterized protein</fullName>
    </submittedName>
</protein>
<dbReference type="EMBL" id="CAMPGE010024235">
    <property type="protein sequence ID" value="CAI2382089.1"/>
    <property type="molecule type" value="Genomic_DNA"/>
</dbReference>
<dbReference type="AlphaFoldDB" id="A0AAD1Y0A1"/>
<evidence type="ECO:0000256" key="1">
    <source>
        <dbReference type="SAM" id="Phobius"/>
    </source>
</evidence>